<dbReference type="PANTHER" id="PTHR43716">
    <property type="entry name" value="D-2-HYDROXYGLUTARATE DEHYDROGENASE, MITOCHONDRIAL"/>
    <property type="match status" value="1"/>
</dbReference>
<evidence type="ECO:0000256" key="2">
    <source>
        <dbReference type="ARBA" id="ARBA00022630"/>
    </source>
</evidence>
<dbReference type="PROSITE" id="PS51387">
    <property type="entry name" value="FAD_PCMH"/>
    <property type="match status" value="1"/>
</dbReference>
<dbReference type="SUPFAM" id="SSF55103">
    <property type="entry name" value="FAD-linked oxidases, C-terminal domain"/>
    <property type="match status" value="1"/>
</dbReference>
<dbReference type="Pfam" id="PF02913">
    <property type="entry name" value="FAD-oxidase_C"/>
    <property type="match status" value="1"/>
</dbReference>
<dbReference type="InterPro" id="IPR016166">
    <property type="entry name" value="FAD-bd_PCMH"/>
</dbReference>
<evidence type="ECO:0000313" key="5">
    <source>
        <dbReference type="EMBL" id="WWM70348.1"/>
    </source>
</evidence>
<dbReference type="InterPro" id="IPR051264">
    <property type="entry name" value="FAD-oxidored/transferase_4"/>
</dbReference>
<dbReference type="Gene3D" id="3.30.70.2190">
    <property type="match status" value="1"/>
</dbReference>
<organism evidence="5 6">
    <name type="scientific">Sphingomonas kaistensis</name>
    <dbReference type="NCBI Taxonomy" id="298708"/>
    <lineage>
        <taxon>Bacteria</taxon>
        <taxon>Pseudomonadati</taxon>
        <taxon>Pseudomonadota</taxon>
        <taxon>Alphaproteobacteria</taxon>
        <taxon>Sphingomonadales</taxon>
        <taxon>Sphingomonadaceae</taxon>
        <taxon>Sphingomonas</taxon>
    </lineage>
</organism>
<dbReference type="Gene3D" id="3.30.70.2740">
    <property type="match status" value="1"/>
</dbReference>
<dbReference type="EMBL" id="CP145607">
    <property type="protein sequence ID" value="WWM70348.1"/>
    <property type="molecule type" value="Genomic_DNA"/>
</dbReference>
<dbReference type="InterPro" id="IPR006094">
    <property type="entry name" value="Oxid_FAD_bind_N"/>
</dbReference>
<dbReference type="Gene3D" id="3.30.465.10">
    <property type="match status" value="1"/>
</dbReference>
<accession>A0ABZ2FZT8</accession>
<feature type="domain" description="FAD-binding PCMH-type" evidence="4">
    <location>
        <begin position="37"/>
        <end position="216"/>
    </location>
</feature>
<dbReference type="InterPro" id="IPR016167">
    <property type="entry name" value="FAD-bd_PCMH_sub1"/>
</dbReference>
<evidence type="ECO:0000259" key="4">
    <source>
        <dbReference type="PROSITE" id="PS51387"/>
    </source>
</evidence>
<name>A0ABZ2FZT8_9SPHN</name>
<dbReference type="InterPro" id="IPR016169">
    <property type="entry name" value="FAD-bd_PCMH_sub2"/>
</dbReference>
<evidence type="ECO:0000256" key="1">
    <source>
        <dbReference type="ARBA" id="ARBA00008000"/>
    </source>
</evidence>
<dbReference type="Gene3D" id="3.30.43.10">
    <property type="entry name" value="Uridine Diphospho-n-acetylenolpyruvylglucosamine Reductase, domain 2"/>
    <property type="match status" value="1"/>
</dbReference>
<dbReference type="Gene3D" id="1.10.45.10">
    <property type="entry name" value="Vanillyl-alcohol Oxidase, Chain A, domain 4"/>
    <property type="match status" value="1"/>
</dbReference>
<comment type="similarity">
    <text evidence="1">Belongs to the FAD-binding oxidoreductase/transferase type 4 family.</text>
</comment>
<dbReference type="SUPFAM" id="SSF56176">
    <property type="entry name" value="FAD-binding/transporter-associated domain-like"/>
    <property type="match status" value="1"/>
</dbReference>
<dbReference type="InterPro" id="IPR016171">
    <property type="entry name" value="Vanillyl_alc_oxidase_C-sub2"/>
</dbReference>
<keyword evidence="2" id="KW-0285">Flavoprotein</keyword>
<proteinExistence type="inferred from homology"/>
<sequence length="466" mass="48443">MTLAAFCAALADQLPANAIVTDPGDIAPWLTDWRGRWTGTSPLLLQPSTTEEVAVIVRAAEAHGVGLVPQGGNSSMVGGATPPADGSAVLLSLRRLNRLRSLDSDHAVAEAGVILDTLQQAAAGEGARFPLDLGARGSATVGGLAATNAGGTQVLRFGTMRAQVLGMESVLSGGLVHDSLGGLKKDNRGVSLDHLLIGAEGTLGIITALRLRLVPGAGQRGAAWVGVANPHHALALLRCLEAATDTIEGFELIPDVSLTRVLEHIPQTRAPLTTNAPWHVLIEAVTGAAEEPPQQLLERLLGESTDLLTDAVIAQSDAQTEALWRLRHSISEAERAAGPAAQHDISLPIDRVPGFLLDEARLIERRFPGTKASGYGHLGDGNVHFHVRAPAGAPPGWADSAEGKAVSAFVHDLVTAAGGSISAEHGIGQMKKDELARLAPPARMQALRAIKAAMDPHGVFNPGKLV</sequence>
<keyword evidence="6" id="KW-1185">Reference proteome</keyword>
<gene>
    <name evidence="5" type="ORF">V6R86_06570</name>
</gene>
<keyword evidence="3" id="KW-0274">FAD</keyword>
<dbReference type="InterPro" id="IPR016164">
    <property type="entry name" value="FAD-linked_Oxase-like_C"/>
</dbReference>
<dbReference type="Proteomes" id="UP001382935">
    <property type="component" value="Chromosome"/>
</dbReference>
<evidence type="ECO:0000256" key="3">
    <source>
        <dbReference type="ARBA" id="ARBA00022827"/>
    </source>
</evidence>
<evidence type="ECO:0000313" key="6">
    <source>
        <dbReference type="Proteomes" id="UP001382935"/>
    </source>
</evidence>
<dbReference type="InterPro" id="IPR036318">
    <property type="entry name" value="FAD-bd_PCMH-like_sf"/>
</dbReference>
<reference evidence="5 6" key="1">
    <citation type="submission" date="2024-02" db="EMBL/GenBank/DDBJ databases">
        <title>Full genome sequence of Sphingomonas kaistensis.</title>
        <authorList>
            <person name="Poletto B.L."/>
            <person name="Silva G."/>
            <person name="Galante D."/>
            <person name="Campos K.R."/>
            <person name="Santos M.B.N."/>
            <person name="Sacchi C.T."/>
        </authorList>
    </citation>
    <scope>NUCLEOTIDE SEQUENCE [LARGE SCALE GENOMIC DNA]</scope>
    <source>
        <strain evidence="5 6">MA4R</strain>
    </source>
</reference>
<dbReference type="PANTHER" id="PTHR43716:SF2">
    <property type="entry name" value="BLL6224 PROTEIN"/>
    <property type="match status" value="1"/>
</dbReference>
<dbReference type="InterPro" id="IPR004113">
    <property type="entry name" value="FAD-bd_oxidored_4_C"/>
</dbReference>
<dbReference type="Pfam" id="PF01565">
    <property type="entry name" value="FAD_binding_4"/>
    <property type="match status" value="1"/>
</dbReference>
<protein>
    <submittedName>
        <fullName evidence="5">FAD-binding oxidoreductase</fullName>
    </submittedName>
</protein>
<dbReference type="RefSeq" id="WP_338503028.1">
    <property type="nucleotide sequence ID" value="NZ_CP145607.1"/>
</dbReference>